<dbReference type="CDD" id="cd05387">
    <property type="entry name" value="BY-kinase"/>
    <property type="match status" value="1"/>
</dbReference>
<dbReference type="InterPro" id="IPR025669">
    <property type="entry name" value="AAA_dom"/>
</dbReference>
<evidence type="ECO:0000256" key="6">
    <source>
        <dbReference type="ARBA" id="ARBA00022519"/>
    </source>
</evidence>
<dbReference type="GO" id="GO:0005524">
    <property type="term" value="F:ATP binding"/>
    <property type="evidence" value="ECO:0007669"/>
    <property type="project" value="UniProtKB-KW"/>
</dbReference>
<dbReference type="PANTHER" id="PTHR32309">
    <property type="entry name" value="TYROSINE-PROTEIN KINASE"/>
    <property type="match status" value="1"/>
</dbReference>
<evidence type="ECO:0000259" key="20">
    <source>
        <dbReference type="Pfam" id="PF13614"/>
    </source>
</evidence>
<dbReference type="KEGG" id="vbh:CMV30_10770"/>
<dbReference type="RefSeq" id="WP_096056030.1">
    <property type="nucleotide sequence ID" value="NZ_CP023344.1"/>
</dbReference>
<dbReference type="InterPro" id="IPR027417">
    <property type="entry name" value="P-loop_NTPase"/>
</dbReference>
<evidence type="ECO:0000256" key="4">
    <source>
        <dbReference type="ARBA" id="ARBA00011903"/>
    </source>
</evidence>
<evidence type="ECO:0000256" key="13">
    <source>
        <dbReference type="ARBA" id="ARBA00023136"/>
    </source>
</evidence>
<evidence type="ECO:0000256" key="12">
    <source>
        <dbReference type="ARBA" id="ARBA00022989"/>
    </source>
</evidence>
<evidence type="ECO:0000256" key="1">
    <source>
        <dbReference type="ARBA" id="ARBA00004429"/>
    </source>
</evidence>
<evidence type="ECO:0000256" key="7">
    <source>
        <dbReference type="ARBA" id="ARBA00022679"/>
    </source>
</evidence>
<evidence type="ECO:0000256" key="17">
    <source>
        <dbReference type="SAM" id="MobiDB-lite"/>
    </source>
</evidence>
<feature type="region of interest" description="Disordered" evidence="17">
    <location>
        <begin position="1"/>
        <end position="32"/>
    </location>
</feature>
<comment type="similarity">
    <text evidence="3">Belongs to the etk/wzc family.</text>
</comment>
<proteinExistence type="inferred from homology"/>
<name>A0A290QGD9_9BACT</name>
<dbReference type="Pfam" id="PF02706">
    <property type="entry name" value="Wzz"/>
    <property type="match status" value="1"/>
</dbReference>
<dbReference type="Pfam" id="PF13614">
    <property type="entry name" value="AAA_31"/>
    <property type="match status" value="1"/>
</dbReference>
<dbReference type="EMBL" id="CP023344">
    <property type="protein sequence ID" value="ATC64398.1"/>
    <property type="molecule type" value="Genomic_DNA"/>
</dbReference>
<comment type="similarity">
    <text evidence="2">Belongs to the CpsD/CapB family.</text>
</comment>
<keyword evidence="7" id="KW-0808">Transferase</keyword>
<comment type="subcellular location">
    <subcellularLocation>
        <location evidence="1">Cell inner membrane</location>
        <topology evidence="1">Multi-pass membrane protein</topology>
    </subcellularLocation>
</comment>
<gene>
    <name evidence="21" type="ORF">CMV30_10770</name>
</gene>
<feature type="transmembrane region" description="Helical" evidence="18">
    <location>
        <begin position="439"/>
        <end position="464"/>
    </location>
</feature>
<dbReference type="Proteomes" id="UP000217265">
    <property type="component" value="Chromosome"/>
</dbReference>
<evidence type="ECO:0000256" key="11">
    <source>
        <dbReference type="ARBA" id="ARBA00022840"/>
    </source>
</evidence>
<dbReference type="OrthoDB" id="9775724at2"/>
<keyword evidence="8 18" id="KW-0812">Transmembrane</keyword>
<feature type="coiled-coil region" evidence="16">
    <location>
        <begin position="200"/>
        <end position="234"/>
    </location>
</feature>
<evidence type="ECO:0000256" key="15">
    <source>
        <dbReference type="ARBA" id="ARBA00051245"/>
    </source>
</evidence>
<keyword evidence="9" id="KW-0547">Nucleotide-binding</keyword>
<keyword evidence="14" id="KW-0829">Tyrosine-protein kinase</keyword>
<keyword evidence="5" id="KW-1003">Cell membrane</keyword>
<evidence type="ECO:0000313" key="21">
    <source>
        <dbReference type="EMBL" id="ATC64398.1"/>
    </source>
</evidence>
<keyword evidence="11" id="KW-0067">ATP-binding</keyword>
<evidence type="ECO:0000256" key="16">
    <source>
        <dbReference type="SAM" id="Coils"/>
    </source>
</evidence>
<evidence type="ECO:0000256" key="2">
    <source>
        <dbReference type="ARBA" id="ARBA00007316"/>
    </source>
</evidence>
<dbReference type="SUPFAM" id="SSF52540">
    <property type="entry name" value="P-loop containing nucleoside triphosphate hydrolases"/>
    <property type="match status" value="1"/>
</dbReference>
<comment type="catalytic activity">
    <reaction evidence="15">
        <text>L-tyrosyl-[protein] + ATP = O-phospho-L-tyrosyl-[protein] + ADP + H(+)</text>
        <dbReference type="Rhea" id="RHEA:10596"/>
        <dbReference type="Rhea" id="RHEA-COMP:10136"/>
        <dbReference type="Rhea" id="RHEA-COMP:20101"/>
        <dbReference type="ChEBI" id="CHEBI:15378"/>
        <dbReference type="ChEBI" id="CHEBI:30616"/>
        <dbReference type="ChEBI" id="CHEBI:46858"/>
        <dbReference type="ChEBI" id="CHEBI:61978"/>
        <dbReference type="ChEBI" id="CHEBI:456216"/>
        <dbReference type="EC" id="2.7.10.2"/>
    </reaction>
</comment>
<feature type="domain" description="AAA" evidence="20">
    <location>
        <begin position="530"/>
        <end position="650"/>
    </location>
</feature>
<keyword evidence="22" id="KW-1185">Reference proteome</keyword>
<dbReference type="InterPro" id="IPR003856">
    <property type="entry name" value="LPS_length_determ_N"/>
</dbReference>
<evidence type="ECO:0000256" key="5">
    <source>
        <dbReference type="ARBA" id="ARBA00022475"/>
    </source>
</evidence>
<keyword evidence="16" id="KW-0175">Coiled coil</keyword>
<accession>A0A290QGD9</accession>
<sequence length="736" mass="82476">MNPPASPAPHGGPDQAPESPYGYGAYQQPPDGPQQRGFQDYVLILRERIWYILAVFLVIFSCVLVYTLTQTKIYQSRSLIQILRRDPAVLKVQSVTDNDVRSLEDLNTIVQILESGTIIQKVSDRLTGEKLAQFMAPYLKGGSGDPLTPAEVLFKNRRVIPRRMSLIIEVQYRHPDRVLASDIANMFVDEFIAYNSRVRIDESMKAVDELRARVNDQRKKVEELATRLQTYRETHKMVSLDQRRDMVTETLKARNIIVTQTNARFKDAEVRWKQIQELRAAGRDLTELSFIAIQPIIGELKKQQAEQKVVVAQLSERYRAKHPRMIDATRMLSQIDAELAKATAEAASIVEGDYQSALRNADEARSGLVEQETQSLGIDRAGVEYESLDRELKIEEQVLQHLMGRMRETTMSSTLDTQNARVIDRAFPSQPEQYVKPVILLNLGLGLVGGLGLGLAVAIFVAFIDDRVKSSFDIEGQMGLHLLGIIPQVRKMPAPEKAQVVANHADRQVSEAFLTLHSSLRLKDDARAAKCILVTSTIPGEGKSFTTTNLALTFAAHGEKVVVIDCDLRRPNIHKSFRIANQRGVIDLCGGDTRVEDVVVKGPHPNLDIIPAGGRAKNPTHVLNSAGFEHMIADLRTRYDRVFIDTPPIAAVSDALIILPLVDGSIFTVFFNKVRRRAAQYAARRLIDSHVPNFGAVLNGLNMNVSGYYYGQYTDKSYKDYYVVMSKKDDTQSPLK</sequence>
<dbReference type="AlphaFoldDB" id="A0A290QGD9"/>
<dbReference type="EC" id="2.7.10.2" evidence="4"/>
<evidence type="ECO:0000313" key="22">
    <source>
        <dbReference type="Proteomes" id="UP000217265"/>
    </source>
</evidence>
<dbReference type="InterPro" id="IPR050445">
    <property type="entry name" value="Bact_polysacc_biosynth/exp"/>
</dbReference>
<feature type="domain" description="Polysaccharide chain length determinant N-terminal" evidence="19">
    <location>
        <begin position="40"/>
        <end position="125"/>
    </location>
</feature>
<protein>
    <recommendedName>
        <fullName evidence="4">non-specific protein-tyrosine kinase</fullName>
        <ecNumber evidence="4">2.7.10.2</ecNumber>
    </recommendedName>
</protein>
<evidence type="ECO:0000256" key="8">
    <source>
        <dbReference type="ARBA" id="ARBA00022692"/>
    </source>
</evidence>
<dbReference type="GO" id="GO:0005886">
    <property type="term" value="C:plasma membrane"/>
    <property type="evidence" value="ECO:0007669"/>
    <property type="project" value="UniProtKB-SubCell"/>
</dbReference>
<dbReference type="NCBIfam" id="TIGR01007">
    <property type="entry name" value="eps_fam"/>
    <property type="match status" value="1"/>
</dbReference>
<keyword evidence="12 18" id="KW-1133">Transmembrane helix</keyword>
<evidence type="ECO:0000256" key="14">
    <source>
        <dbReference type="ARBA" id="ARBA00023137"/>
    </source>
</evidence>
<evidence type="ECO:0000256" key="9">
    <source>
        <dbReference type="ARBA" id="ARBA00022741"/>
    </source>
</evidence>
<dbReference type="InterPro" id="IPR005702">
    <property type="entry name" value="Wzc-like_C"/>
</dbReference>
<evidence type="ECO:0000256" key="10">
    <source>
        <dbReference type="ARBA" id="ARBA00022777"/>
    </source>
</evidence>
<dbReference type="Gene3D" id="3.40.50.300">
    <property type="entry name" value="P-loop containing nucleotide triphosphate hydrolases"/>
    <property type="match status" value="1"/>
</dbReference>
<evidence type="ECO:0000259" key="19">
    <source>
        <dbReference type="Pfam" id="PF02706"/>
    </source>
</evidence>
<dbReference type="PANTHER" id="PTHR32309:SF13">
    <property type="entry name" value="FERRIC ENTEROBACTIN TRANSPORT PROTEIN FEPE"/>
    <property type="match status" value="1"/>
</dbReference>
<evidence type="ECO:0000256" key="3">
    <source>
        <dbReference type="ARBA" id="ARBA00008883"/>
    </source>
</evidence>
<feature type="transmembrane region" description="Helical" evidence="18">
    <location>
        <begin position="49"/>
        <end position="68"/>
    </location>
</feature>
<keyword evidence="10 21" id="KW-0418">Kinase</keyword>
<evidence type="ECO:0000256" key="18">
    <source>
        <dbReference type="SAM" id="Phobius"/>
    </source>
</evidence>
<keyword evidence="13 18" id="KW-0472">Membrane</keyword>
<reference evidence="21 22" key="1">
    <citation type="submission" date="2017-09" db="EMBL/GenBank/DDBJ databases">
        <title>Complete genome sequence of Verrucomicrobial strain HZ-65, isolated from freshwater.</title>
        <authorList>
            <person name="Choi A."/>
        </authorList>
    </citation>
    <scope>NUCLEOTIDE SEQUENCE [LARGE SCALE GENOMIC DNA]</scope>
    <source>
        <strain evidence="21 22">HZ-65</strain>
    </source>
</reference>
<dbReference type="GO" id="GO:0004715">
    <property type="term" value="F:non-membrane spanning protein tyrosine kinase activity"/>
    <property type="evidence" value="ECO:0007669"/>
    <property type="project" value="UniProtKB-EC"/>
</dbReference>
<organism evidence="21 22">
    <name type="scientific">Nibricoccus aquaticus</name>
    <dbReference type="NCBI Taxonomy" id="2576891"/>
    <lineage>
        <taxon>Bacteria</taxon>
        <taxon>Pseudomonadati</taxon>
        <taxon>Verrucomicrobiota</taxon>
        <taxon>Opitutia</taxon>
        <taxon>Opitutales</taxon>
        <taxon>Opitutaceae</taxon>
        <taxon>Nibricoccus</taxon>
    </lineage>
</organism>
<keyword evidence="6" id="KW-0997">Cell inner membrane</keyword>